<organism evidence="4 5">
    <name type="scientific">Pseudodesulfovibrio alkaliphilus</name>
    <dbReference type="NCBI Taxonomy" id="2661613"/>
    <lineage>
        <taxon>Bacteria</taxon>
        <taxon>Pseudomonadati</taxon>
        <taxon>Thermodesulfobacteriota</taxon>
        <taxon>Desulfovibrionia</taxon>
        <taxon>Desulfovibrionales</taxon>
        <taxon>Desulfovibrionaceae</taxon>
    </lineage>
</organism>
<dbReference type="SUPFAM" id="SSF52833">
    <property type="entry name" value="Thioredoxin-like"/>
    <property type="match status" value="1"/>
</dbReference>
<dbReference type="Pfam" id="PF13905">
    <property type="entry name" value="Thioredoxin_8"/>
    <property type="match status" value="1"/>
</dbReference>
<feature type="domain" description="Thioredoxin" evidence="3">
    <location>
        <begin position="23"/>
        <end position="161"/>
    </location>
</feature>
<evidence type="ECO:0000259" key="3">
    <source>
        <dbReference type="PROSITE" id="PS51352"/>
    </source>
</evidence>
<accession>A0A7K1KNA9</accession>
<comment type="caution">
    <text evidence="4">The sequence shown here is derived from an EMBL/GenBank/DDBJ whole genome shotgun (WGS) entry which is preliminary data.</text>
</comment>
<protein>
    <submittedName>
        <fullName evidence="4">Redoxin domain-containing protein</fullName>
    </submittedName>
</protein>
<dbReference type="CDD" id="cd02966">
    <property type="entry name" value="TlpA_like_family"/>
    <property type="match status" value="1"/>
</dbReference>
<dbReference type="InterPro" id="IPR012336">
    <property type="entry name" value="Thioredoxin-like_fold"/>
</dbReference>
<feature type="signal peptide" evidence="2">
    <location>
        <begin position="1"/>
        <end position="26"/>
    </location>
</feature>
<dbReference type="PROSITE" id="PS51352">
    <property type="entry name" value="THIOREDOXIN_2"/>
    <property type="match status" value="1"/>
</dbReference>
<dbReference type="RefSeq" id="WP_155933569.1">
    <property type="nucleotide sequence ID" value="NZ_WODC01000004.1"/>
</dbReference>
<dbReference type="AlphaFoldDB" id="A0A7K1KNA9"/>
<feature type="chain" id="PRO_5029625751" evidence="2">
    <location>
        <begin position="27"/>
        <end position="162"/>
    </location>
</feature>
<evidence type="ECO:0000256" key="1">
    <source>
        <dbReference type="ARBA" id="ARBA00023284"/>
    </source>
</evidence>
<dbReference type="InterPro" id="IPR013766">
    <property type="entry name" value="Thioredoxin_domain"/>
</dbReference>
<keyword evidence="5" id="KW-1185">Reference proteome</keyword>
<name>A0A7K1KNA9_9BACT</name>
<proteinExistence type="predicted"/>
<dbReference type="PANTHER" id="PTHR42852">
    <property type="entry name" value="THIOL:DISULFIDE INTERCHANGE PROTEIN DSBE"/>
    <property type="match status" value="1"/>
</dbReference>
<gene>
    <name evidence="4" type="ORF">GKC30_07245</name>
</gene>
<dbReference type="InterPro" id="IPR017937">
    <property type="entry name" value="Thioredoxin_CS"/>
</dbReference>
<keyword evidence="1" id="KW-0676">Redox-active center</keyword>
<dbReference type="InterPro" id="IPR050553">
    <property type="entry name" value="Thioredoxin_ResA/DsbE_sf"/>
</dbReference>
<dbReference type="PANTHER" id="PTHR42852:SF18">
    <property type="entry name" value="CHROMOSOME UNDETERMINED SCAFFOLD_47, WHOLE GENOME SHOTGUN SEQUENCE"/>
    <property type="match status" value="1"/>
</dbReference>
<dbReference type="Proteomes" id="UP000461162">
    <property type="component" value="Unassembled WGS sequence"/>
</dbReference>
<dbReference type="EMBL" id="WODC01000004">
    <property type="protein sequence ID" value="MUM77421.1"/>
    <property type="molecule type" value="Genomic_DNA"/>
</dbReference>
<reference evidence="4 5" key="1">
    <citation type="submission" date="2019-11" db="EMBL/GenBank/DDBJ databases">
        <title>Pseudodesulfovibrio alkaliphilus, sp. nov., an alkaliphilic sulfate-reducing bacteria from mud volcano of Taman peninsula, Russia.</title>
        <authorList>
            <person name="Frolova A."/>
            <person name="Merkel A.Y."/>
            <person name="Slobodkin A.I."/>
        </authorList>
    </citation>
    <scope>NUCLEOTIDE SEQUENCE [LARGE SCALE GENOMIC DNA]</scope>
    <source>
        <strain evidence="4 5">F-1</strain>
    </source>
</reference>
<dbReference type="PROSITE" id="PS51257">
    <property type="entry name" value="PROKAR_LIPOPROTEIN"/>
    <property type="match status" value="1"/>
</dbReference>
<keyword evidence="2" id="KW-0732">Signal</keyword>
<dbReference type="Gene3D" id="3.40.30.10">
    <property type="entry name" value="Glutaredoxin"/>
    <property type="match status" value="1"/>
</dbReference>
<evidence type="ECO:0000256" key="2">
    <source>
        <dbReference type="SAM" id="SignalP"/>
    </source>
</evidence>
<dbReference type="PROSITE" id="PS00194">
    <property type="entry name" value="THIOREDOXIN_1"/>
    <property type="match status" value="1"/>
</dbReference>
<sequence length="162" mass="17264">MSKLGRFAAMIVLGFSLLACSGGAEGEPSAARGIAPLDSAGLDALLADNPGKPSVLFFWTTWCPSCKQQIGEMERFHASRSADVTILSVSLDESEPALRAFFEDKSTTLPVYHGDESLAARFEVEAIPTLVVFDAGGRQIFSRAGVFPLPMLEALADQLAAR</sequence>
<dbReference type="InterPro" id="IPR036249">
    <property type="entry name" value="Thioredoxin-like_sf"/>
</dbReference>
<evidence type="ECO:0000313" key="5">
    <source>
        <dbReference type="Proteomes" id="UP000461162"/>
    </source>
</evidence>
<evidence type="ECO:0000313" key="4">
    <source>
        <dbReference type="EMBL" id="MUM77421.1"/>
    </source>
</evidence>